<dbReference type="Pfam" id="PF01425">
    <property type="entry name" value="Amidase"/>
    <property type="match status" value="1"/>
</dbReference>
<dbReference type="AlphaFoldDB" id="A0A918G2W2"/>
<protein>
    <submittedName>
        <fullName evidence="3">Amidase</fullName>
    </submittedName>
</protein>
<dbReference type="InterPro" id="IPR052739">
    <property type="entry name" value="FAAH2"/>
</dbReference>
<evidence type="ECO:0000313" key="3">
    <source>
        <dbReference type="EMBL" id="GGS16107.1"/>
    </source>
</evidence>
<evidence type="ECO:0000256" key="1">
    <source>
        <dbReference type="SAM" id="MobiDB-lite"/>
    </source>
</evidence>
<reference evidence="3" key="2">
    <citation type="submission" date="2020-09" db="EMBL/GenBank/DDBJ databases">
        <authorList>
            <person name="Sun Q."/>
            <person name="Ohkuma M."/>
        </authorList>
    </citation>
    <scope>NUCLEOTIDE SEQUENCE</scope>
    <source>
        <strain evidence="3">JCM 4386</strain>
    </source>
</reference>
<keyword evidence="4" id="KW-1185">Reference proteome</keyword>
<gene>
    <name evidence="3" type="ORF">GCM10010269_64170</name>
</gene>
<dbReference type="PIRSF" id="PIRSF001221">
    <property type="entry name" value="Amidase_fungi"/>
    <property type="match status" value="1"/>
</dbReference>
<dbReference type="PANTHER" id="PTHR43372">
    <property type="entry name" value="FATTY-ACID AMIDE HYDROLASE"/>
    <property type="match status" value="1"/>
</dbReference>
<dbReference type="Proteomes" id="UP000606194">
    <property type="component" value="Unassembled WGS sequence"/>
</dbReference>
<feature type="region of interest" description="Disordered" evidence="1">
    <location>
        <begin position="140"/>
        <end position="160"/>
    </location>
</feature>
<organism evidence="3 4">
    <name type="scientific">Streptomyces humidus</name>
    <dbReference type="NCBI Taxonomy" id="52259"/>
    <lineage>
        <taxon>Bacteria</taxon>
        <taxon>Bacillati</taxon>
        <taxon>Actinomycetota</taxon>
        <taxon>Actinomycetes</taxon>
        <taxon>Kitasatosporales</taxon>
        <taxon>Streptomycetaceae</taxon>
        <taxon>Streptomyces</taxon>
    </lineage>
</organism>
<dbReference type="InterPro" id="IPR023631">
    <property type="entry name" value="Amidase_dom"/>
</dbReference>
<feature type="domain" description="Amidase" evidence="2">
    <location>
        <begin position="27"/>
        <end position="467"/>
    </location>
</feature>
<dbReference type="GO" id="GO:0012505">
    <property type="term" value="C:endomembrane system"/>
    <property type="evidence" value="ECO:0007669"/>
    <property type="project" value="TreeGrafter"/>
</dbReference>
<dbReference type="InterPro" id="IPR036928">
    <property type="entry name" value="AS_sf"/>
</dbReference>
<comment type="caution">
    <text evidence="3">The sequence shown here is derived from an EMBL/GenBank/DDBJ whole genome shotgun (WGS) entry which is preliminary data.</text>
</comment>
<name>A0A918G2W2_9ACTN</name>
<dbReference type="EMBL" id="BMTL01000032">
    <property type="protein sequence ID" value="GGS16107.1"/>
    <property type="molecule type" value="Genomic_DNA"/>
</dbReference>
<dbReference type="SUPFAM" id="SSF75304">
    <property type="entry name" value="Amidase signature (AS) enzymes"/>
    <property type="match status" value="1"/>
</dbReference>
<accession>A0A918G2W2</accession>
<dbReference type="PANTHER" id="PTHR43372:SF4">
    <property type="entry name" value="FATTY-ACID AMIDE HYDROLASE 2"/>
    <property type="match status" value="1"/>
</dbReference>
<reference evidence="3" key="1">
    <citation type="journal article" date="2014" name="Int. J. Syst. Evol. Microbiol.">
        <title>Complete genome sequence of Corynebacterium casei LMG S-19264T (=DSM 44701T), isolated from a smear-ripened cheese.</title>
        <authorList>
            <consortium name="US DOE Joint Genome Institute (JGI-PGF)"/>
            <person name="Walter F."/>
            <person name="Albersmeier A."/>
            <person name="Kalinowski J."/>
            <person name="Ruckert C."/>
        </authorList>
    </citation>
    <scope>NUCLEOTIDE SEQUENCE</scope>
    <source>
        <strain evidence="3">JCM 4386</strain>
    </source>
</reference>
<sequence>MDTGPIEFATATQTLAGLRRGEFTSVELLRTYLDRIEARPWVNAIVTLDADRALAEARRADEIRDAGGPTGPLHGLPITVKHDQKVRGVLSTYGSESLRDYVPEDDAEAVARLRGAGAIVFGRSNLPEFATDGQAYNSLHGTTRNPWDRERTTGGSSGGSAAAVAAGMTALDIGSDMGGSIRIPAAWCGVFGLKPTWGVVPVQGAVPHPGEPEGAGLTVPDIAVCGPLARGADDLDLALTVLTTPRDDHGGLRPHLPRAPFTAHRELRVLAWFDDPVTEVDPATREVLHTACRALEADGARVTYGVRPPGGLDRLEELFELLFMADVGGGAGDAGFQELRGAMRLLRTESPMAGLHHRALGLTHREWLALHRERLMLLQAWQGLFDDHDVVVTPTVLTTALPHDHSEPVPARRFELNGERHPWRPALTRWCGAVGVLGLPAVSTPVGLDRHGLPVGMQVVAAPYRDRSAIAAARLISESAGGYAVPPLDGTPA</sequence>
<dbReference type="Gene3D" id="3.90.1300.10">
    <property type="entry name" value="Amidase signature (AS) domain"/>
    <property type="match status" value="1"/>
</dbReference>
<evidence type="ECO:0000313" key="4">
    <source>
        <dbReference type="Proteomes" id="UP000606194"/>
    </source>
</evidence>
<evidence type="ECO:0000259" key="2">
    <source>
        <dbReference type="Pfam" id="PF01425"/>
    </source>
</evidence>
<proteinExistence type="predicted"/>
<dbReference type="RefSeq" id="WP_190152844.1">
    <property type="nucleotide sequence ID" value="NZ_BMTL01000032.1"/>
</dbReference>